<dbReference type="PANTHER" id="PTHR23503:SF8">
    <property type="entry name" value="FACILITATED GLUCOSE TRANSPORTER PROTEIN 1"/>
    <property type="match status" value="1"/>
</dbReference>
<dbReference type="AlphaFoldDB" id="A0A915JZ29"/>
<feature type="transmembrane region" description="Helical" evidence="6">
    <location>
        <begin position="384"/>
        <end position="403"/>
    </location>
</feature>
<sequence>MSIQPVSNLEHKGIGHLKWSLKNSEKFSVQAMVWVINDGENFSTPVLPASSETASLPLKKKSSMKITLIFTVLAVAFGTNFGIYSTSVVNNLKPPIVEYMNETKPMKWLAGNGTSLNPHKLWSIVVSSFTAGQLNALLQTAFGLGDLSGMIISIPELLGTLTLSPYALSLTMIFSIVQFSVMCFAYESPRFLILKRNRLDDGIKAVKYYQEIQAENKVHAENGLVNTDGLEQPQALRGHLFQYLSKKPLRLACLLLAVNGLTGISPVMTYSTDAYLDNRLPRYAQWCTVALGLSNFVGSFAAVGLMESWGRKPLMITGIIGCFVSITSFTVVSLVLSHDPSSDPYWAYILVLCLVSFLLFYSLCGAANNTLAAEICPQTYRSTAVSLAIFSLMTVSTVLLLTYEFLKESFGHQWVFFPSSALSMLLGMYLASVVPETKDRTLTELKEYFER</sequence>
<keyword evidence="4 6" id="KW-1133">Transmembrane helix</keyword>
<dbReference type="OMA" id="WVINDGE"/>
<feature type="transmembrane region" description="Helical" evidence="6">
    <location>
        <begin position="66"/>
        <end position="84"/>
    </location>
</feature>
<dbReference type="InterPro" id="IPR005828">
    <property type="entry name" value="MFS_sugar_transport-like"/>
</dbReference>
<comment type="subcellular location">
    <subcellularLocation>
        <location evidence="1">Membrane</location>
    </subcellularLocation>
</comment>
<feature type="transmembrane region" description="Helical" evidence="6">
    <location>
        <begin position="415"/>
        <end position="434"/>
    </location>
</feature>
<dbReference type="SUPFAM" id="SSF103473">
    <property type="entry name" value="MFS general substrate transporter"/>
    <property type="match status" value="1"/>
</dbReference>
<dbReference type="Gene3D" id="1.20.1250.20">
    <property type="entry name" value="MFS general substrate transporter like domains"/>
    <property type="match status" value="1"/>
</dbReference>
<feature type="transmembrane region" description="Helical" evidence="6">
    <location>
        <begin position="283"/>
        <end position="306"/>
    </location>
</feature>
<keyword evidence="2" id="KW-0813">Transport</keyword>
<dbReference type="PANTHER" id="PTHR23503">
    <property type="entry name" value="SOLUTE CARRIER FAMILY 2"/>
    <property type="match status" value="1"/>
</dbReference>
<evidence type="ECO:0000313" key="8">
    <source>
        <dbReference type="WBParaSite" id="nRc.2.0.1.t31746-RA"/>
    </source>
</evidence>
<feature type="transmembrane region" description="Helical" evidence="6">
    <location>
        <begin position="251"/>
        <end position="271"/>
    </location>
</feature>
<evidence type="ECO:0000256" key="1">
    <source>
        <dbReference type="ARBA" id="ARBA00004370"/>
    </source>
</evidence>
<evidence type="ECO:0000256" key="5">
    <source>
        <dbReference type="ARBA" id="ARBA00023136"/>
    </source>
</evidence>
<dbReference type="GO" id="GO:0016020">
    <property type="term" value="C:membrane"/>
    <property type="evidence" value="ECO:0007669"/>
    <property type="project" value="UniProtKB-SubCell"/>
</dbReference>
<evidence type="ECO:0000256" key="2">
    <source>
        <dbReference type="ARBA" id="ARBA00022448"/>
    </source>
</evidence>
<proteinExistence type="predicted"/>
<dbReference type="InterPro" id="IPR036259">
    <property type="entry name" value="MFS_trans_sf"/>
</dbReference>
<organism evidence="7 8">
    <name type="scientific">Romanomermis culicivorax</name>
    <name type="common">Nematode worm</name>
    <dbReference type="NCBI Taxonomy" id="13658"/>
    <lineage>
        <taxon>Eukaryota</taxon>
        <taxon>Metazoa</taxon>
        <taxon>Ecdysozoa</taxon>
        <taxon>Nematoda</taxon>
        <taxon>Enoplea</taxon>
        <taxon>Dorylaimia</taxon>
        <taxon>Mermithida</taxon>
        <taxon>Mermithoidea</taxon>
        <taxon>Mermithidae</taxon>
        <taxon>Romanomermis</taxon>
    </lineage>
</organism>
<reference evidence="8" key="1">
    <citation type="submission" date="2022-11" db="UniProtKB">
        <authorList>
            <consortium name="WormBaseParasite"/>
        </authorList>
    </citation>
    <scope>IDENTIFICATION</scope>
</reference>
<keyword evidence="5 6" id="KW-0472">Membrane</keyword>
<evidence type="ECO:0000256" key="3">
    <source>
        <dbReference type="ARBA" id="ARBA00022692"/>
    </source>
</evidence>
<evidence type="ECO:0000313" key="7">
    <source>
        <dbReference type="Proteomes" id="UP000887565"/>
    </source>
</evidence>
<protein>
    <submittedName>
        <fullName evidence="8">Major facilitator superfamily (MFS) profile domain-containing protein</fullName>
    </submittedName>
</protein>
<feature type="transmembrane region" description="Helical" evidence="6">
    <location>
        <begin position="313"/>
        <end position="333"/>
    </location>
</feature>
<dbReference type="WBParaSite" id="nRc.2.0.1.t31746-RA">
    <property type="protein sequence ID" value="nRc.2.0.1.t31746-RA"/>
    <property type="gene ID" value="nRc.2.0.1.g31746"/>
</dbReference>
<keyword evidence="3 6" id="KW-0812">Transmembrane</keyword>
<feature type="transmembrane region" description="Helical" evidence="6">
    <location>
        <begin position="345"/>
        <end position="363"/>
    </location>
</feature>
<evidence type="ECO:0000256" key="6">
    <source>
        <dbReference type="SAM" id="Phobius"/>
    </source>
</evidence>
<keyword evidence="7" id="KW-1185">Reference proteome</keyword>
<evidence type="ECO:0000256" key="4">
    <source>
        <dbReference type="ARBA" id="ARBA00022989"/>
    </source>
</evidence>
<dbReference type="InterPro" id="IPR045263">
    <property type="entry name" value="GLUT"/>
</dbReference>
<dbReference type="GO" id="GO:0015149">
    <property type="term" value="F:hexose transmembrane transporter activity"/>
    <property type="evidence" value="ECO:0007669"/>
    <property type="project" value="TreeGrafter"/>
</dbReference>
<dbReference type="Pfam" id="PF00083">
    <property type="entry name" value="Sugar_tr"/>
    <property type="match status" value="1"/>
</dbReference>
<accession>A0A915JZ29</accession>
<dbReference type="Proteomes" id="UP000887565">
    <property type="component" value="Unplaced"/>
</dbReference>
<feature type="transmembrane region" description="Helical" evidence="6">
    <location>
        <begin position="166"/>
        <end position="186"/>
    </location>
</feature>
<name>A0A915JZ29_ROMCU</name>